<feature type="binding site" evidence="13">
    <location>
        <position position="76"/>
    </location>
    <ligand>
        <name>[4Fe-4S] cluster</name>
        <dbReference type="ChEBI" id="CHEBI:49883"/>
        <note>4Fe-4S-S-AdoMet</note>
    </ligand>
</feature>
<evidence type="ECO:0000256" key="4">
    <source>
        <dbReference type="ARBA" id="ARBA00022485"/>
    </source>
</evidence>
<feature type="binding site" evidence="13">
    <location>
        <position position="69"/>
    </location>
    <ligand>
        <name>[4Fe-4S] cluster</name>
        <dbReference type="ChEBI" id="CHEBI:49883"/>
        <note>4Fe-4S-S-AdoMet</note>
    </ligand>
</feature>
<comment type="catalytic activity">
    <reaction evidence="12 13">
        <text>(4R,5S)-dethiobiotin + (sulfur carrier)-SH + 2 reduced [2Fe-2S]-[ferredoxin] + 2 S-adenosyl-L-methionine = (sulfur carrier)-H + biotin + 2 5'-deoxyadenosine + 2 L-methionine + 2 oxidized [2Fe-2S]-[ferredoxin]</text>
        <dbReference type="Rhea" id="RHEA:22060"/>
        <dbReference type="Rhea" id="RHEA-COMP:10000"/>
        <dbReference type="Rhea" id="RHEA-COMP:10001"/>
        <dbReference type="Rhea" id="RHEA-COMP:14737"/>
        <dbReference type="Rhea" id="RHEA-COMP:14739"/>
        <dbReference type="ChEBI" id="CHEBI:17319"/>
        <dbReference type="ChEBI" id="CHEBI:29917"/>
        <dbReference type="ChEBI" id="CHEBI:33737"/>
        <dbReference type="ChEBI" id="CHEBI:33738"/>
        <dbReference type="ChEBI" id="CHEBI:57586"/>
        <dbReference type="ChEBI" id="CHEBI:57844"/>
        <dbReference type="ChEBI" id="CHEBI:59789"/>
        <dbReference type="ChEBI" id="CHEBI:64428"/>
        <dbReference type="ChEBI" id="CHEBI:149473"/>
        <dbReference type="EC" id="2.8.1.6"/>
    </reaction>
</comment>
<dbReference type="EMBL" id="JAPQER010000003">
    <property type="protein sequence ID" value="MCY6484701.1"/>
    <property type="molecule type" value="Genomic_DNA"/>
</dbReference>
<dbReference type="Proteomes" id="UP001078443">
    <property type="component" value="Unassembled WGS sequence"/>
</dbReference>
<dbReference type="SFLD" id="SFLDG01278">
    <property type="entry name" value="biotin_synthase_like"/>
    <property type="match status" value="1"/>
</dbReference>
<dbReference type="PIRSF" id="PIRSF001619">
    <property type="entry name" value="Biotin_synth"/>
    <property type="match status" value="1"/>
</dbReference>
<comment type="similarity">
    <text evidence="2 13">Belongs to the radical SAM superfamily. Biotin synthase family.</text>
</comment>
<comment type="pathway">
    <text evidence="1 13">Cofactor biosynthesis; biotin biosynthesis; biotin from 7,8-diaminononanoate: step 2/2.</text>
</comment>
<evidence type="ECO:0000256" key="5">
    <source>
        <dbReference type="ARBA" id="ARBA00022679"/>
    </source>
</evidence>
<keyword evidence="7 13" id="KW-0001">2Fe-2S</keyword>
<feature type="binding site" evidence="13">
    <location>
        <position position="206"/>
    </location>
    <ligand>
        <name>[2Fe-2S] cluster</name>
        <dbReference type="ChEBI" id="CHEBI:190135"/>
    </ligand>
</feature>
<evidence type="ECO:0000259" key="14">
    <source>
        <dbReference type="PROSITE" id="PS51918"/>
    </source>
</evidence>
<proteinExistence type="inferred from homology"/>
<keyword evidence="9 13" id="KW-0093">Biotin biosynthesis</keyword>
<dbReference type="SUPFAM" id="SSF102114">
    <property type="entry name" value="Radical SAM enzymes"/>
    <property type="match status" value="1"/>
</dbReference>
<dbReference type="InterPro" id="IPR002684">
    <property type="entry name" value="Biotin_synth/BioAB"/>
</dbReference>
<dbReference type="NCBIfam" id="TIGR00433">
    <property type="entry name" value="bioB"/>
    <property type="match status" value="1"/>
</dbReference>
<dbReference type="CDD" id="cd01335">
    <property type="entry name" value="Radical_SAM"/>
    <property type="match status" value="1"/>
</dbReference>
<dbReference type="Pfam" id="PF04055">
    <property type="entry name" value="Radical_SAM"/>
    <property type="match status" value="1"/>
</dbReference>
<evidence type="ECO:0000256" key="12">
    <source>
        <dbReference type="ARBA" id="ARBA00051157"/>
    </source>
</evidence>
<comment type="cofactor">
    <cofactor evidence="13">
        <name>[4Fe-4S] cluster</name>
        <dbReference type="ChEBI" id="CHEBI:49883"/>
    </cofactor>
    <text evidence="13">Binds 1 [4Fe-4S] cluster. The cluster is coordinated with 3 cysteines and an exchangeable S-adenosyl-L-methionine.</text>
</comment>
<evidence type="ECO:0000256" key="13">
    <source>
        <dbReference type="HAMAP-Rule" id="MF_01694"/>
    </source>
</evidence>
<dbReference type="InterPro" id="IPR010722">
    <property type="entry name" value="BATS_dom"/>
</dbReference>
<dbReference type="Pfam" id="PF06968">
    <property type="entry name" value="BATS"/>
    <property type="match status" value="1"/>
</dbReference>
<dbReference type="PANTHER" id="PTHR22976">
    <property type="entry name" value="BIOTIN SYNTHASE"/>
    <property type="match status" value="1"/>
</dbReference>
<evidence type="ECO:0000256" key="11">
    <source>
        <dbReference type="ARBA" id="ARBA00023014"/>
    </source>
</evidence>
<accession>A0ABT4D0D4</accession>
<dbReference type="SMART" id="SM00876">
    <property type="entry name" value="BATS"/>
    <property type="match status" value="1"/>
</dbReference>
<dbReference type="InterPro" id="IPR013785">
    <property type="entry name" value="Aldolase_TIM"/>
</dbReference>
<dbReference type="GO" id="GO:0004076">
    <property type="term" value="F:biotin synthase activity"/>
    <property type="evidence" value="ECO:0007669"/>
    <property type="project" value="UniProtKB-EC"/>
</dbReference>
<evidence type="ECO:0000256" key="3">
    <source>
        <dbReference type="ARBA" id="ARBA00012236"/>
    </source>
</evidence>
<name>A0ABT4D0D4_9CLOT</name>
<feature type="domain" description="Radical SAM core" evidence="14">
    <location>
        <begin position="51"/>
        <end position="281"/>
    </location>
</feature>
<comment type="caution">
    <text evidence="15">The sequence shown here is derived from an EMBL/GenBank/DDBJ whole genome shotgun (WGS) entry which is preliminary data.</text>
</comment>
<evidence type="ECO:0000256" key="7">
    <source>
        <dbReference type="ARBA" id="ARBA00022714"/>
    </source>
</evidence>
<dbReference type="PROSITE" id="PS51918">
    <property type="entry name" value="RADICAL_SAM"/>
    <property type="match status" value="1"/>
</dbReference>
<keyword evidence="6 13" id="KW-0949">S-adenosyl-L-methionine</keyword>
<keyword evidence="8 13" id="KW-0479">Metal-binding</keyword>
<evidence type="ECO:0000256" key="8">
    <source>
        <dbReference type="ARBA" id="ARBA00022723"/>
    </source>
</evidence>
<evidence type="ECO:0000256" key="6">
    <source>
        <dbReference type="ARBA" id="ARBA00022691"/>
    </source>
</evidence>
<keyword evidence="16" id="KW-1185">Reference proteome</keyword>
<dbReference type="Gene3D" id="3.20.20.70">
    <property type="entry name" value="Aldolase class I"/>
    <property type="match status" value="1"/>
</dbReference>
<evidence type="ECO:0000256" key="2">
    <source>
        <dbReference type="ARBA" id="ARBA00010765"/>
    </source>
</evidence>
<sequence length="326" mass="36366">MENFIKDIKEKILKGGSISFDEALKIINIDEEDLECLETLFEGANEIREKFVGKKVDLCTIINGKSGRCSENCKYCAQSVHYNTGIKEYELIEYNQILDKALEVQGEGAHRFSIVTSGRGISSEEELEKLVEIYKELNKDTNLKLCASHGIISYEQAKKLKEAGVSMYHHNIETCKKNYSNICTTHTYEDRINTIKNVQKAGMDICCGGIIGMGENPQDRISMAFEIKNLGIKSIPINVLTPIKGTPFEKTKKVAPLEILKTMAAFRYIIPDAYIRYAGGRIALKDKQGLGFKAGVNAALVGNYLTTIGSNIEEDKEKIRCAGLEI</sequence>
<dbReference type="SFLD" id="SFLDG01060">
    <property type="entry name" value="BATS_domain_containing"/>
    <property type="match status" value="1"/>
</dbReference>
<reference evidence="15" key="1">
    <citation type="submission" date="2022-12" db="EMBL/GenBank/DDBJ databases">
        <authorList>
            <person name="Wang J."/>
        </authorList>
    </citation>
    <scope>NUCLEOTIDE SEQUENCE</scope>
    <source>
        <strain evidence="15">HY-45-18</strain>
    </source>
</reference>
<evidence type="ECO:0000256" key="10">
    <source>
        <dbReference type="ARBA" id="ARBA00023004"/>
    </source>
</evidence>
<feature type="binding site" evidence="13">
    <location>
        <position position="146"/>
    </location>
    <ligand>
        <name>[2Fe-2S] cluster</name>
        <dbReference type="ChEBI" id="CHEBI:190135"/>
    </ligand>
</feature>
<protein>
    <recommendedName>
        <fullName evidence="3 13">Biotin synthase</fullName>
        <ecNumber evidence="3 13">2.8.1.6</ecNumber>
    </recommendedName>
</protein>
<feature type="binding site" evidence="13">
    <location>
        <position position="276"/>
    </location>
    <ligand>
        <name>[2Fe-2S] cluster</name>
        <dbReference type="ChEBI" id="CHEBI:190135"/>
    </ligand>
</feature>
<evidence type="ECO:0000313" key="16">
    <source>
        <dbReference type="Proteomes" id="UP001078443"/>
    </source>
</evidence>
<comment type="cofactor">
    <cofactor evidence="13">
        <name>[2Fe-2S] cluster</name>
        <dbReference type="ChEBI" id="CHEBI:190135"/>
    </cofactor>
    <text evidence="13">Binds 1 [2Fe-2S] cluster. The cluster is coordinated with 3 cysteines and 1 arginine.</text>
</comment>
<keyword evidence="4 13" id="KW-0004">4Fe-4S</keyword>
<dbReference type="InterPro" id="IPR024177">
    <property type="entry name" value="Biotin_synthase"/>
</dbReference>
<evidence type="ECO:0000256" key="9">
    <source>
        <dbReference type="ARBA" id="ARBA00022756"/>
    </source>
</evidence>
<dbReference type="HAMAP" id="MF_01694">
    <property type="entry name" value="BioB"/>
    <property type="match status" value="1"/>
</dbReference>
<dbReference type="InterPro" id="IPR007197">
    <property type="entry name" value="rSAM"/>
</dbReference>
<feature type="binding site" evidence="13">
    <location>
        <position position="73"/>
    </location>
    <ligand>
        <name>[4Fe-4S] cluster</name>
        <dbReference type="ChEBI" id="CHEBI:49883"/>
        <note>4Fe-4S-S-AdoMet</note>
    </ligand>
</feature>
<feature type="binding site" evidence="13">
    <location>
        <position position="113"/>
    </location>
    <ligand>
        <name>[2Fe-2S] cluster</name>
        <dbReference type="ChEBI" id="CHEBI:190135"/>
    </ligand>
</feature>
<keyword evidence="11 13" id="KW-0411">Iron-sulfur</keyword>
<comment type="subunit">
    <text evidence="13">Homodimer.</text>
</comment>
<dbReference type="SMART" id="SM00729">
    <property type="entry name" value="Elp3"/>
    <property type="match status" value="1"/>
</dbReference>
<comment type="function">
    <text evidence="13">Catalyzes the conversion of dethiobiotin (DTB) to biotin by the insertion of a sulfur atom into dethiobiotin via a radical-based mechanism.</text>
</comment>
<keyword evidence="5 13" id="KW-0808">Transferase</keyword>
<dbReference type="SFLD" id="SFLDS00029">
    <property type="entry name" value="Radical_SAM"/>
    <property type="match status" value="1"/>
</dbReference>
<dbReference type="InterPro" id="IPR006638">
    <property type="entry name" value="Elp3/MiaA/NifB-like_rSAM"/>
</dbReference>
<dbReference type="RefSeq" id="WP_268041002.1">
    <property type="nucleotide sequence ID" value="NZ_JAPQER010000003.1"/>
</dbReference>
<evidence type="ECO:0000256" key="1">
    <source>
        <dbReference type="ARBA" id="ARBA00004942"/>
    </source>
</evidence>
<keyword evidence="10 13" id="KW-0408">Iron</keyword>
<dbReference type="PANTHER" id="PTHR22976:SF2">
    <property type="entry name" value="BIOTIN SYNTHASE, MITOCHONDRIAL"/>
    <property type="match status" value="1"/>
</dbReference>
<dbReference type="EC" id="2.8.1.6" evidence="3 13"/>
<dbReference type="InterPro" id="IPR058240">
    <property type="entry name" value="rSAM_sf"/>
</dbReference>
<evidence type="ECO:0000313" key="15">
    <source>
        <dbReference type="EMBL" id="MCY6484701.1"/>
    </source>
</evidence>
<organism evidence="15 16">
    <name type="scientific">Clostridium aestuarii</name>
    <dbReference type="NCBI Taxonomy" id="338193"/>
    <lineage>
        <taxon>Bacteria</taxon>
        <taxon>Bacillati</taxon>
        <taxon>Bacillota</taxon>
        <taxon>Clostridia</taxon>
        <taxon>Eubacteriales</taxon>
        <taxon>Clostridiaceae</taxon>
        <taxon>Clostridium</taxon>
    </lineage>
</organism>
<gene>
    <name evidence="13 15" type="primary">bioB</name>
    <name evidence="15" type="ORF">OW763_10145</name>
</gene>